<dbReference type="Gene3D" id="2.40.50.140">
    <property type="entry name" value="Nucleic acid-binding proteins"/>
    <property type="match status" value="2"/>
</dbReference>
<sequence>MTKSDMKTFKKDNTDGNLFSFTLADNTADINVLVTGELGHEMFEKIQTGHCYQICDFKQRPSHPLYKVTNHTCELLLGKISEVRQIDGGHLPKKVEKYFTINQIRDTEVGKMIDLQAIIYDVGEIHSYSGKAGDIRNRQNILLVDDSRKIVSLTLWGSLIHKVDDREGQVVDFQKLSVKEFKARKNLSSTGNTSIQFPIRSNSRTRELEDWWRSNKGNVIFEELDIPT</sequence>
<evidence type="ECO:0000313" key="3">
    <source>
        <dbReference type="Proteomes" id="UP000694867"/>
    </source>
</evidence>
<evidence type="ECO:0000313" key="4">
    <source>
        <dbReference type="RefSeq" id="XP_003737369.1"/>
    </source>
</evidence>
<dbReference type="GeneID" id="100901232"/>
<proteinExistence type="predicted"/>
<dbReference type="Pfam" id="PF16900">
    <property type="entry name" value="REPA_OB_2"/>
    <property type="match status" value="1"/>
</dbReference>
<dbReference type="InterPro" id="IPR012340">
    <property type="entry name" value="NA-bd_OB-fold"/>
</dbReference>
<dbReference type="AlphaFoldDB" id="A0AAJ6QME0"/>
<evidence type="ECO:0000259" key="2">
    <source>
        <dbReference type="Pfam" id="PF16900"/>
    </source>
</evidence>
<name>A0AAJ6QME0_9ACAR</name>
<dbReference type="SUPFAM" id="SSF50249">
    <property type="entry name" value="Nucleic acid-binding proteins"/>
    <property type="match status" value="2"/>
</dbReference>
<keyword evidence="3" id="KW-1185">Reference proteome</keyword>
<gene>
    <name evidence="4" type="primary">LOC100901232</name>
</gene>
<dbReference type="InterPro" id="IPR031657">
    <property type="entry name" value="REPA_OB_2"/>
</dbReference>
<dbReference type="RefSeq" id="XP_003737369.1">
    <property type="nucleotide sequence ID" value="XM_003737321.1"/>
</dbReference>
<feature type="domain" description="Replication protein A OB" evidence="2">
    <location>
        <begin position="101"/>
        <end position="195"/>
    </location>
</feature>
<dbReference type="Proteomes" id="UP000694867">
    <property type="component" value="Unplaced"/>
</dbReference>
<protein>
    <submittedName>
        <fullName evidence="4">Replication factor A 51 kDa subunit-like</fullName>
    </submittedName>
</protein>
<reference evidence="4" key="1">
    <citation type="submission" date="2025-08" db="UniProtKB">
        <authorList>
            <consortium name="RefSeq"/>
        </authorList>
    </citation>
    <scope>IDENTIFICATION</scope>
</reference>
<dbReference type="KEGG" id="goe:100901232"/>
<organism evidence="3 4">
    <name type="scientific">Galendromus occidentalis</name>
    <name type="common">western predatory mite</name>
    <dbReference type="NCBI Taxonomy" id="34638"/>
    <lineage>
        <taxon>Eukaryota</taxon>
        <taxon>Metazoa</taxon>
        <taxon>Ecdysozoa</taxon>
        <taxon>Arthropoda</taxon>
        <taxon>Chelicerata</taxon>
        <taxon>Arachnida</taxon>
        <taxon>Acari</taxon>
        <taxon>Parasitiformes</taxon>
        <taxon>Mesostigmata</taxon>
        <taxon>Gamasina</taxon>
        <taxon>Phytoseioidea</taxon>
        <taxon>Phytoseiidae</taxon>
        <taxon>Typhlodrominae</taxon>
        <taxon>Galendromus</taxon>
    </lineage>
</organism>
<dbReference type="GO" id="GO:0003677">
    <property type="term" value="F:DNA binding"/>
    <property type="evidence" value="ECO:0007669"/>
    <property type="project" value="UniProtKB-KW"/>
</dbReference>
<accession>A0AAJ6QME0</accession>
<evidence type="ECO:0000256" key="1">
    <source>
        <dbReference type="ARBA" id="ARBA00023125"/>
    </source>
</evidence>
<keyword evidence="1" id="KW-0238">DNA-binding</keyword>